<evidence type="ECO:0008006" key="4">
    <source>
        <dbReference type="Google" id="ProtNLM"/>
    </source>
</evidence>
<dbReference type="AlphaFoldDB" id="G9A1G5"/>
<sequence length="123" mass="14186">MISDIRHGHAGHGNISPEYHSWQAMKKRCYNANAHNYAYYGGRGITVCDRWRDNFEAFLEDMGPRYPGRTLDRIDVNGNYEPGNCRWSTAREQRANRRAVHPYTSANMKKGLQETDFTESEAA</sequence>
<name>G9A1G5_SINF1</name>
<gene>
    <name evidence="2" type="ordered locus">SFHH103_03053</name>
</gene>
<accession>G9A1G5</accession>
<dbReference type="eggNOG" id="ENOG5030K7Q">
    <property type="taxonomic scope" value="Bacteria"/>
</dbReference>
<protein>
    <recommendedName>
        <fullName evidence="4">HNH endonuclease</fullName>
    </recommendedName>
</protein>
<dbReference type="EMBL" id="HE616890">
    <property type="protein sequence ID" value="CCE97545.1"/>
    <property type="molecule type" value="Genomic_DNA"/>
</dbReference>
<dbReference type="PATRIC" id="fig|380.5.peg.3240"/>
<reference evidence="2 3" key="1">
    <citation type="journal article" date="2012" name="J. Bacteriol.">
        <title>Genome sequence of the soybean symbiont Sinorhizobium fredii HH103.</title>
        <authorList>
            <person name="Weidner S."/>
            <person name="Becker A."/>
            <person name="Bonilla I."/>
            <person name="Jaenicke S."/>
            <person name="Lloret J."/>
            <person name="Margaret I."/>
            <person name="Puhler A."/>
            <person name="Ruiz-Sainz J.E."/>
            <person name="Schneiker-Bekel S."/>
            <person name="Szczepanowski R."/>
            <person name="Vinardell J.M."/>
            <person name="Zehner S."/>
            <person name="Gottfert M."/>
        </authorList>
    </citation>
    <scope>NUCLEOTIDE SEQUENCE [LARGE SCALE GENOMIC DNA]</scope>
    <source>
        <strain evidence="2 3">HH103</strain>
    </source>
</reference>
<evidence type="ECO:0000313" key="2">
    <source>
        <dbReference type="EMBL" id="CCE97545.1"/>
    </source>
</evidence>
<dbReference type="HOGENOM" id="CLU_2013421_0_0_5"/>
<organism evidence="2 3">
    <name type="scientific">Sinorhizobium fredii (strain HH103)</name>
    <dbReference type="NCBI Taxonomy" id="1117943"/>
    <lineage>
        <taxon>Bacteria</taxon>
        <taxon>Pseudomonadati</taxon>
        <taxon>Pseudomonadota</taxon>
        <taxon>Alphaproteobacteria</taxon>
        <taxon>Hyphomicrobiales</taxon>
        <taxon>Rhizobiaceae</taxon>
        <taxon>Sinorhizobium/Ensifer group</taxon>
        <taxon>Sinorhizobium</taxon>
    </lineage>
</organism>
<dbReference type="KEGG" id="sfh:SFHH103_03053"/>
<feature type="region of interest" description="Disordered" evidence="1">
    <location>
        <begin position="101"/>
        <end position="123"/>
    </location>
</feature>
<dbReference type="Proteomes" id="UP000007735">
    <property type="component" value="Chromosome"/>
</dbReference>
<evidence type="ECO:0000256" key="1">
    <source>
        <dbReference type="SAM" id="MobiDB-lite"/>
    </source>
</evidence>
<proteinExistence type="predicted"/>
<dbReference type="STRING" id="1117943.SFHH103_03053"/>
<evidence type="ECO:0000313" key="3">
    <source>
        <dbReference type="Proteomes" id="UP000007735"/>
    </source>
</evidence>